<keyword evidence="13" id="KW-1185">Reference proteome</keyword>
<dbReference type="Gene3D" id="2.30.30.60">
    <property type="match status" value="1"/>
</dbReference>
<dbReference type="PANTHER" id="PTHR30347:SF1">
    <property type="entry name" value="MECHANOSENSITIVE CHANNEL MSCK"/>
    <property type="match status" value="1"/>
</dbReference>
<feature type="compositionally biased region" description="Basic and acidic residues" evidence="8">
    <location>
        <begin position="776"/>
        <end position="787"/>
    </location>
</feature>
<dbReference type="InterPro" id="IPR010920">
    <property type="entry name" value="LSM_dom_sf"/>
</dbReference>
<dbReference type="GO" id="GO:0005886">
    <property type="term" value="C:plasma membrane"/>
    <property type="evidence" value="ECO:0007669"/>
    <property type="project" value="UniProtKB-SubCell"/>
</dbReference>
<dbReference type="Pfam" id="PF21082">
    <property type="entry name" value="MS_channel_3rd"/>
    <property type="match status" value="1"/>
</dbReference>
<comment type="subcellular location">
    <subcellularLocation>
        <location evidence="1">Cell membrane</location>
        <topology evidence="1">Multi-pass membrane protein</topology>
    </subcellularLocation>
</comment>
<evidence type="ECO:0000256" key="1">
    <source>
        <dbReference type="ARBA" id="ARBA00004651"/>
    </source>
</evidence>
<dbReference type="SUPFAM" id="SSF82861">
    <property type="entry name" value="Mechanosensitive channel protein MscS (YggB), transmembrane region"/>
    <property type="match status" value="1"/>
</dbReference>
<proteinExistence type="inferred from homology"/>
<evidence type="ECO:0000256" key="9">
    <source>
        <dbReference type="SAM" id="Phobius"/>
    </source>
</evidence>
<dbReference type="InterPro" id="IPR011014">
    <property type="entry name" value="MscS_channel_TM-2"/>
</dbReference>
<evidence type="ECO:0000256" key="6">
    <source>
        <dbReference type="ARBA" id="ARBA00023136"/>
    </source>
</evidence>
<comment type="similarity">
    <text evidence="2">Belongs to the MscS (TC 1.A.23) family.</text>
</comment>
<feature type="domain" description="Mechanosensitive ion channel MscS" evidence="10">
    <location>
        <begin position="580"/>
        <end position="646"/>
    </location>
</feature>
<evidence type="ECO:0000256" key="5">
    <source>
        <dbReference type="ARBA" id="ARBA00022989"/>
    </source>
</evidence>
<evidence type="ECO:0000256" key="4">
    <source>
        <dbReference type="ARBA" id="ARBA00022692"/>
    </source>
</evidence>
<feature type="transmembrane region" description="Helical" evidence="9">
    <location>
        <begin position="494"/>
        <end position="512"/>
    </location>
</feature>
<dbReference type="GO" id="GO:0008381">
    <property type="term" value="F:mechanosensitive monoatomic ion channel activity"/>
    <property type="evidence" value="ECO:0007669"/>
    <property type="project" value="UniProtKB-ARBA"/>
</dbReference>
<keyword evidence="4 9" id="KW-0812">Transmembrane</keyword>
<dbReference type="AlphaFoldDB" id="A0AAE9ZUN7"/>
<feature type="transmembrane region" description="Helical" evidence="9">
    <location>
        <begin position="533"/>
        <end position="553"/>
    </location>
</feature>
<evidence type="ECO:0000256" key="2">
    <source>
        <dbReference type="ARBA" id="ARBA00008017"/>
    </source>
</evidence>
<evidence type="ECO:0000313" key="13">
    <source>
        <dbReference type="Proteomes" id="UP001218638"/>
    </source>
</evidence>
<organism evidence="12 13">
    <name type="scientific">Synoicihabitans lomoniglobus</name>
    <dbReference type="NCBI Taxonomy" id="2909285"/>
    <lineage>
        <taxon>Bacteria</taxon>
        <taxon>Pseudomonadati</taxon>
        <taxon>Verrucomicrobiota</taxon>
        <taxon>Opitutia</taxon>
        <taxon>Opitutales</taxon>
        <taxon>Opitutaceae</taxon>
        <taxon>Synoicihabitans</taxon>
    </lineage>
</organism>
<dbReference type="InterPro" id="IPR011066">
    <property type="entry name" value="MscS_channel_C_sf"/>
</dbReference>
<dbReference type="InterPro" id="IPR006685">
    <property type="entry name" value="MscS_channel_2nd"/>
</dbReference>
<dbReference type="Proteomes" id="UP001218638">
    <property type="component" value="Chromosome"/>
</dbReference>
<dbReference type="InterPro" id="IPR052702">
    <property type="entry name" value="MscS-like_channel"/>
</dbReference>
<sequence length="787" mass="89459">MVSPARFFNLTHAPRYALPALLGMALATSVITRAQEPTLPAFPGAISSAESGHGETTKEESNKLDPAEIAAARDEVAATLAERRAALDEAGKDSSEADTVWQTQEIELWERLDRVYADQARSADHRVELEAEAAELAERQARRSETSTSINEIPTFAVLEKLYDQRDYFNHAARWLERDIENATDDLNAAEEALDERERERRATREKKEEDPANHLDDFLLAELRSRLAKETLRLRQHALDTLRLQESLIEPNLDLILPQVAWVKARLVHAEAEQRLRDEARAEHLENLREQLEDARDEVSRFSSDLAQAETRENVAKTLLDPRRDGQRVANSLLSLIGRQILRVEQAALVEQRRLDALHHTVDQDTKDDWAEQNETALRRLQNQRREHLSDLVRTRRQLQALRQQVDQDNAPDRATRDALERQLEITQQWIEVADREVSEINAMRNARRRLQEELDAGFSTFSVGEAWHETLRALKLAWEYELFTVDDQPVRVRSLLAVILLIVAGVLVARRISRMIGRLARSRLKWSRGRAAAWQTLFFYAFICFILLNIFSLFHLSLTQFSVISGALAVGLGFGSQNLINNFISGIILLVERPIAEGDLIEIDGAQLWVERIGMRSTVVRSFDNTHIVVPNSRLLEQPVTNWTLSDDVVRQKISVGVAYDSDTRKVDEILNSVLEKLDVVLAEPATLVLFDSFGDNSLNFLAIFHTRIEDRFEALTEVRHCIVDAFRSNGISIAFPQRDVHLDTSKPLQINLQSEAPEVPAKATSPAPEDEPELTRKSEPEPSR</sequence>
<evidence type="ECO:0000256" key="3">
    <source>
        <dbReference type="ARBA" id="ARBA00022475"/>
    </source>
</evidence>
<evidence type="ECO:0000256" key="7">
    <source>
        <dbReference type="SAM" id="Coils"/>
    </source>
</evidence>
<dbReference type="InterPro" id="IPR023408">
    <property type="entry name" value="MscS_beta-dom_sf"/>
</dbReference>
<dbReference type="KEGG" id="slom:PXH66_19870"/>
<dbReference type="Gene3D" id="3.30.70.100">
    <property type="match status" value="1"/>
</dbReference>
<keyword evidence="5 9" id="KW-1133">Transmembrane helix</keyword>
<feature type="region of interest" description="Disordered" evidence="8">
    <location>
        <begin position="42"/>
        <end position="66"/>
    </location>
</feature>
<dbReference type="InterPro" id="IPR049278">
    <property type="entry name" value="MS_channel_C"/>
</dbReference>
<dbReference type="SUPFAM" id="SSF50182">
    <property type="entry name" value="Sm-like ribonucleoproteins"/>
    <property type="match status" value="1"/>
</dbReference>
<evidence type="ECO:0000256" key="8">
    <source>
        <dbReference type="SAM" id="MobiDB-lite"/>
    </source>
</evidence>
<feature type="region of interest" description="Disordered" evidence="8">
    <location>
        <begin position="191"/>
        <end position="212"/>
    </location>
</feature>
<feature type="region of interest" description="Disordered" evidence="8">
    <location>
        <begin position="752"/>
        <end position="787"/>
    </location>
</feature>
<dbReference type="Pfam" id="PF00924">
    <property type="entry name" value="MS_channel_2nd"/>
    <property type="match status" value="1"/>
</dbReference>
<keyword evidence="7" id="KW-0175">Coiled coil</keyword>
<evidence type="ECO:0000259" key="11">
    <source>
        <dbReference type="Pfam" id="PF21082"/>
    </source>
</evidence>
<keyword evidence="3" id="KW-1003">Cell membrane</keyword>
<gene>
    <name evidence="12" type="ORF">PXH66_19870</name>
</gene>
<dbReference type="SUPFAM" id="SSF82689">
    <property type="entry name" value="Mechanosensitive channel protein MscS (YggB), C-terminal domain"/>
    <property type="match status" value="1"/>
</dbReference>
<protein>
    <submittedName>
        <fullName evidence="12">Mechanosensitive ion channel</fullName>
    </submittedName>
</protein>
<evidence type="ECO:0000259" key="10">
    <source>
        <dbReference type="Pfam" id="PF00924"/>
    </source>
</evidence>
<feature type="coiled-coil region" evidence="7">
    <location>
        <begin position="276"/>
        <end position="313"/>
    </location>
</feature>
<dbReference type="PANTHER" id="PTHR30347">
    <property type="entry name" value="POTASSIUM CHANNEL RELATED"/>
    <property type="match status" value="1"/>
</dbReference>
<feature type="compositionally biased region" description="Basic and acidic residues" evidence="8">
    <location>
        <begin position="52"/>
        <end position="66"/>
    </location>
</feature>
<keyword evidence="6 9" id="KW-0472">Membrane</keyword>
<reference evidence="12" key="1">
    <citation type="submission" date="2023-03" db="EMBL/GenBank/DDBJ databases">
        <title>Lomoglobus Profundus gen. nov., sp. nov., a novel member of the phylum Verrucomicrobia, isolated from deep-marine sediment of South China Sea.</title>
        <authorList>
            <person name="Ahmad T."/>
            <person name="Ishaq S.E."/>
            <person name="Wang F."/>
        </authorList>
    </citation>
    <scope>NUCLEOTIDE SEQUENCE</scope>
    <source>
        <strain evidence="12">LMO-M01</strain>
    </source>
</reference>
<feature type="coiled-coil region" evidence="7">
    <location>
        <begin position="368"/>
        <end position="406"/>
    </location>
</feature>
<feature type="domain" description="Mechanosensitive ion channel MscS C-terminal" evidence="11">
    <location>
        <begin position="655"/>
        <end position="736"/>
    </location>
</feature>
<evidence type="ECO:0000313" key="12">
    <source>
        <dbReference type="EMBL" id="WED64606.1"/>
    </source>
</evidence>
<accession>A0AAE9ZUN7</accession>
<dbReference type="EMBL" id="CP119075">
    <property type="protein sequence ID" value="WED64606.1"/>
    <property type="molecule type" value="Genomic_DNA"/>
</dbReference>
<feature type="compositionally biased region" description="Basic and acidic residues" evidence="8">
    <location>
        <begin position="196"/>
        <end position="212"/>
    </location>
</feature>
<dbReference type="RefSeq" id="WP_330930762.1">
    <property type="nucleotide sequence ID" value="NZ_CP119075.1"/>
</dbReference>
<name>A0AAE9ZUN7_9BACT</name>
<dbReference type="Gene3D" id="1.10.287.1260">
    <property type="match status" value="1"/>
</dbReference>